<dbReference type="InterPro" id="IPR051481">
    <property type="entry name" value="BTB-POZ/Galectin-3-binding"/>
</dbReference>
<dbReference type="Pfam" id="PF00651">
    <property type="entry name" value="BTB"/>
    <property type="match status" value="2"/>
</dbReference>
<dbReference type="PANTHER" id="PTHR24410">
    <property type="entry name" value="HL07962P-RELATED"/>
    <property type="match status" value="1"/>
</dbReference>
<dbReference type="CDD" id="cd18186">
    <property type="entry name" value="BTB_POZ_ZBTB_KLHL-like"/>
    <property type="match status" value="1"/>
</dbReference>
<dbReference type="PANTHER" id="PTHR24410:SF41">
    <property type="entry name" value="HL07962P"/>
    <property type="match status" value="1"/>
</dbReference>
<dbReference type="SUPFAM" id="SSF54695">
    <property type="entry name" value="POZ domain"/>
    <property type="match status" value="1"/>
</dbReference>
<proteinExistence type="predicted"/>
<feature type="region of interest" description="Disordered" evidence="1">
    <location>
        <begin position="131"/>
        <end position="208"/>
    </location>
</feature>
<dbReference type="InterPro" id="IPR000210">
    <property type="entry name" value="BTB/POZ_dom"/>
</dbReference>
<feature type="compositionally biased region" description="Polar residues" evidence="1">
    <location>
        <begin position="194"/>
        <end position="203"/>
    </location>
</feature>
<evidence type="ECO:0000313" key="3">
    <source>
        <dbReference type="EMBL" id="GJE94434.1"/>
    </source>
</evidence>
<dbReference type="Gene3D" id="3.30.710.10">
    <property type="entry name" value="Potassium Channel Kv1.1, Chain A"/>
    <property type="match status" value="2"/>
</dbReference>
<organism evidence="3 4">
    <name type="scientific">Phanerochaete sordida</name>
    <dbReference type="NCBI Taxonomy" id="48140"/>
    <lineage>
        <taxon>Eukaryota</taxon>
        <taxon>Fungi</taxon>
        <taxon>Dikarya</taxon>
        <taxon>Basidiomycota</taxon>
        <taxon>Agaricomycotina</taxon>
        <taxon>Agaricomycetes</taxon>
        <taxon>Polyporales</taxon>
        <taxon>Phanerochaetaceae</taxon>
        <taxon>Phanerochaete</taxon>
    </lineage>
</organism>
<keyword evidence="4" id="KW-1185">Reference proteome</keyword>
<dbReference type="AlphaFoldDB" id="A0A9P3LH89"/>
<gene>
    <name evidence="3" type="ORF">PsYK624_106040</name>
</gene>
<comment type="caution">
    <text evidence="3">The sequence shown here is derived from an EMBL/GenBank/DDBJ whole genome shotgun (WGS) entry which is preliminary data.</text>
</comment>
<evidence type="ECO:0000259" key="2">
    <source>
        <dbReference type="PROSITE" id="PS50097"/>
    </source>
</evidence>
<feature type="domain" description="BTB" evidence="2">
    <location>
        <begin position="82"/>
        <end position="117"/>
    </location>
</feature>
<dbReference type="InterPro" id="IPR011333">
    <property type="entry name" value="SKP1/BTB/POZ_sf"/>
</dbReference>
<feature type="compositionally biased region" description="Acidic residues" evidence="1">
    <location>
        <begin position="173"/>
        <end position="184"/>
    </location>
</feature>
<name>A0A9P3LH89_9APHY</name>
<evidence type="ECO:0000256" key="1">
    <source>
        <dbReference type="SAM" id="MobiDB-lite"/>
    </source>
</evidence>
<sequence>MSNPSHILIARNSRGLSGPSAALSSPTETHAAAAGIFRSAGSPPWSSEGCETDGSVSELSMDDFEDPIDIDPTFTKNARLPGTVKIVVESTTFWAHKEVLFFASPFFEAALSGDWAETGRPQSVSSVITISQPPMVPNSDASLPPQTSEATLVQVESEPETDGAESDAKASDSEAETDTADEEEKERARLESLNKLQSPTSVSFDKGKGRSLDVPGFSAKRRTRHKGPDAVIVLKEEKASTFHDFLKYVYPHLPCTITWNNVEGLFNISHKLTVPALQRECLTFLLTHAAGKPIKAIRIAELFEEEELYREASRFVLDNPGGWPEEELSTLSPETLLKLEKRRTWFLERVLKLGLTQVAKEYQCCSTCPDPPTCARLLEEKWRQAYQAVFRFGPCQPSIVFRYLRTLEAVSPPLSLTHLACQTTAKAFTATLFDRMFSLGLRGSGTDTQPLGARVAAVAGATTGPRRHFLYCSLKAESQAKPKRSEDRTIR</sequence>
<dbReference type="PROSITE" id="PS50097">
    <property type="entry name" value="BTB"/>
    <property type="match status" value="1"/>
</dbReference>
<dbReference type="Proteomes" id="UP000703269">
    <property type="component" value="Unassembled WGS sequence"/>
</dbReference>
<feature type="compositionally biased region" description="Polar residues" evidence="1">
    <location>
        <begin position="139"/>
        <end position="151"/>
    </location>
</feature>
<dbReference type="OrthoDB" id="2524557at2759"/>
<protein>
    <recommendedName>
        <fullName evidence="2">BTB domain-containing protein</fullName>
    </recommendedName>
</protein>
<evidence type="ECO:0000313" key="4">
    <source>
        <dbReference type="Proteomes" id="UP000703269"/>
    </source>
</evidence>
<accession>A0A9P3LH89</accession>
<reference evidence="3 4" key="1">
    <citation type="submission" date="2021-08" db="EMBL/GenBank/DDBJ databases">
        <title>Draft Genome Sequence of Phanerochaete sordida strain YK-624.</title>
        <authorList>
            <person name="Mori T."/>
            <person name="Dohra H."/>
            <person name="Suzuki T."/>
            <person name="Kawagishi H."/>
            <person name="Hirai H."/>
        </authorList>
    </citation>
    <scope>NUCLEOTIDE SEQUENCE [LARGE SCALE GENOMIC DNA]</scope>
    <source>
        <strain evidence="3 4">YK-624</strain>
    </source>
</reference>
<dbReference type="SMART" id="SM00225">
    <property type="entry name" value="BTB"/>
    <property type="match status" value="1"/>
</dbReference>
<dbReference type="EMBL" id="BPQB01000040">
    <property type="protein sequence ID" value="GJE94434.1"/>
    <property type="molecule type" value="Genomic_DNA"/>
</dbReference>